<proteinExistence type="predicted"/>
<evidence type="ECO:0008006" key="3">
    <source>
        <dbReference type="Google" id="ProtNLM"/>
    </source>
</evidence>
<dbReference type="SUPFAM" id="SSF52833">
    <property type="entry name" value="Thioredoxin-like"/>
    <property type="match status" value="1"/>
</dbReference>
<dbReference type="Proteomes" id="UP000886890">
    <property type="component" value="Unassembled WGS sequence"/>
</dbReference>
<sequence>MKVYGAQICADCRNYKAIQKSRGFEAEYVDITEDTGKLKEFLQIRDHDPVLAPVRERGGIGIPLFVNEDGKKTLDIDEAFSWIGQPPVRPEEIVEKHSSCGINGCN</sequence>
<dbReference type="AlphaFoldDB" id="A0A9D1XBG1"/>
<evidence type="ECO:0000313" key="2">
    <source>
        <dbReference type="Proteomes" id="UP000886890"/>
    </source>
</evidence>
<reference evidence="1" key="2">
    <citation type="submission" date="2021-04" db="EMBL/GenBank/DDBJ databases">
        <authorList>
            <person name="Gilroy R."/>
        </authorList>
    </citation>
    <scope>NUCLEOTIDE SEQUENCE</scope>
    <source>
        <strain evidence="1">CHK183-1962</strain>
    </source>
</reference>
<reference evidence="1" key="1">
    <citation type="journal article" date="2021" name="PeerJ">
        <title>Extensive microbial diversity within the chicken gut microbiome revealed by metagenomics and culture.</title>
        <authorList>
            <person name="Gilroy R."/>
            <person name="Ravi A."/>
            <person name="Getino M."/>
            <person name="Pursley I."/>
            <person name="Horton D.L."/>
            <person name="Alikhan N.F."/>
            <person name="Baker D."/>
            <person name="Gharbi K."/>
            <person name="Hall N."/>
            <person name="Watson M."/>
            <person name="Adriaenssens E.M."/>
            <person name="Foster-Nyarko E."/>
            <person name="Jarju S."/>
            <person name="Secka A."/>
            <person name="Antonio M."/>
            <person name="Oren A."/>
            <person name="Chaudhuri R.R."/>
            <person name="La Ragione R."/>
            <person name="Hildebrand F."/>
            <person name="Pallen M.J."/>
        </authorList>
    </citation>
    <scope>NUCLEOTIDE SEQUENCE</scope>
    <source>
        <strain evidence="1">CHK183-1962</strain>
    </source>
</reference>
<evidence type="ECO:0000313" key="1">
    <source>
        <dbReference type="EMBL" id="HIX76413.1"/>
    </source>
</evidence>
<organism evidence="1 2">
    <name type="scientific">Candidatus Fusicatenibacter merdavium</name>
    <dbReference type="NCBI Taxonomy" id="2838600"/>
    <lineage>
        <taxon>Bacteria</taxon>
        <taxon>Bacillati</taxon>
        <taxon>Bacillota</taxon>
        <taxon>Clostridia</taxon>
        <taxon>Lachnospirales</taxon>
        <taxon>Lachnospiraceae</taxon>
        <taxon>Fusicatenibacter</taxon>
    </lineage>
</organism>
<name>A0A9D1XBG1_9FIRM</name>
<gene>
    <name evidence="1" type="ORF">H9734_02280</name>
</gene>
<dbReference type="Gene3D" id="3.40.30.10">
    <property type="entry name" value="Glutaredoxin"/>
    <property type="match status" value="1"/>
</dbReference>
<dbReference type="InterPro" id="IPR036249">
    <property type="entry name" value="Thioredoxin-like_sf"/>
</dbReference>
<accession>A0A9D1XBG1</accession>
<protein>
    <recommendedName>
        <fullName evidence="3">Glutaredoxin-related protein</fullName>
    </recommendedName>
</protein>
<comment type="caution">
    <text evidence="1">The sequence shown here is derived from an EMBL/GenBank/DDBJ whole genome shotgun (WGS) entry which is preliminary data.</text>
</comment>
<dbReference type="EMBL" id="DXEK01000037">
    <property type="protein sequence ID" value="HIX76413.1"/>
    <property type="molecule type" value="Genomic_DNA"/>
</dbReference>